<feature type="signal peptide" evidence="1">
    <location>
        <begin position="1"/>
        <end position="18"/>
    </location>
</feature>
<dbReference type="PROSITE" id="PS51257">
    <property type="entry name" value="PROKAR_LIPOPROTEIN"/>
    <property type="match status" value="1"/>
</dbReference>
<organism evidence="3 4">
    <name type="scientific">Trifolium pratense</name>
    <name type="common">Red clover</name>
    <dbReference type="NCBI Taxonomy" id="57577"/>
    <lineage>
        <taxon>Eukaryota</taxon>
        <taxon>Viridiplantae</taxon>
        <taxon>Streptophyta</taxon>
        <taxon>Embryophyta</taxon>
        <taxon>Tracheophyta</taxon>
        <taxon>Spermatophyta</taxon>
        <taxon>Magnoliopsida</taxon>
        <taxon>eudicotyledons</taxon>
        <taxon>Gunneridae</taxon>
        <taxon>Pentapetalae</taxon>
        <taxon>rosids</taxon>
        <taxon>fabids</taxon>
        <taxon>Fabales</taxon>
        <taxon>Fabaceae</taxon>
        <taxon>Papilionoideae</taxon>
        <taxon>50 kb inversion clade</taxon>
        <taxon>NPAAA clade</taxon>
        <taxon>Hologalegina</taxon>
        <taxon>IRL clade</taxon>
        <taxon>Trifolieae</taxon>
        <taxon>Trifolium</taxon>
    </lineage>
</organism>
<dbReference type="Proteomes" id="UP000236291">
    <property type="component" value="Unassembled WGS sequence"/>
</dbReference>
<dbReference type="AlphaFoldDB" id="A0A2K3MF94"/>
<evidence type="ECO:0000313" key="3">
    <source>
        <dbReference type="EMBL" id="PNX89434.1"/>
    </source>
</evidence>
<protein>
    <recommendedName>
        <fullName evidence="2">Non-reducing end beta-L-arabinofuranosidase-like GH127 catalytic domain-containing protein</fullName>
    </recommendedName>
</protein>
<dbReference type="EMBL" id="ASHM01059762">
    <property type="protein sequence ID" value="PNX89434.1"/>
    <property type="molecule type" value="Genomic_DNA"/>
</dbReference>
<dbReference type="InterPro" id="IPR012878">
    <property type="entry name" value="Beta-AFase-like_GH127_cat"/>
</dbReference>
<feature type="non-terminal residue" evidence="3">
    <location>
        <position position="301"/>
    </location>
</feature>
<feature type="chain" id="PRO_5014406272" description="Non-reducing end beta-L-arabinofuranosidase-like GH127 catalytic domain-containing protein" evidence="1">
    <location>
        <begin position="19"/>
        <end position="301"/>
    </location>
</feature>
<evidence type="ECO:0000313" key="4">
    <source>
        <dbReference type="Proteomes" id="UP000236291"/>
    </source>
</evidence>
<reference evidence="3 4" key="2">
    <citation type="journal article" date="2017" name="Front. Plant Sci.">
        <title>Gene Classification and Mining of Molecular Markers Useful in Red Clover (Trifolium pratense) Breeding.</title>
        <authorList>
            <person name="Istvanek J."/>
            <person name="Dluhosova J."/>
            <person name="Dluhos P."/>
            <person name="Patkova L."/>
            <person name="Nedelnik J."/>
            <person name="Repkova J."/>
        </authorList>
    </citation>
    <scope>NUCLEOTIDE SEQUENCE [LARGE SCALE GENOMIC DNA]</scope>
    <source>
        <strain evidence="4">cv. Tatra</strain>
        <tissue evidence="3">Young leaves</tissue>
    </source>
</reference>
<dbReference type="ExpressionAtlas" id="A0A2K3MF94">
    <property type="expression patterns" value="baseline"/>
</dbReference>
<accession>A0A2K3MF94</accession>
<reference evidence="3 4" key="1">
    <citation type="journal article" date="2014" name="Am. J. Bot.">
        <title>Genome assembly and annotation for red clover (Trifolium pratense; Fabaceae).</title>
        <authorList>
            <person name="Istvanek J."/>
            <person name="Jaros M."/>
            <person name="Krenek A."/>
            <person name="Repkova J."/>
        </authorList>
    </citation>
    <scope>NUCLEOTIDE SEQUENCE [LARGE SCALE GENOMIC DNA]</scope>
    <source>
        <strain evidence="4">cv. Tatra</strain>
        <tissue evidence="3">Young leaves</tissue>
    </source>
</reference>
<gene>
    <name evidence="3" type="ORF">L195_g045553</name>
</gene>
<dbReference type="PANTHER" id="PTHR31151:SF0">
    <property type="entry name" value="PROLINE-TRNA LIGASE (DUF1680)"/>
    <property type="match status" value="1"/>
</dbReference>
<comment type="caution">
    <text evidence="3">The sequence shown here is derived from an EMBL/GenBank/DDBJ whole genome shotgun (WGS) entry which is preliminary data.</text>
</comment>
<dbReference type="PANTHER" id="PTHR31151">
    <property type="entry name" value="PROLINE-TRNA LIGASE (DUF1680)"/>
    <property type="match status" value="1"/>
</dbReference>
<evidence type="ECO:0000256" key="1">
    <source>
        <dbReference type="SAM" id="SignalP"/>
    </source>
</evidence>
<feature type="domain" description="Non-reducing end beta-L-arabinofuranosidase-like GH127 catalytic" evidence="2">
    <location>
        <begin position="107"/>
        <end position="301"/>
    </location>
</feature>
<proteinExistence type="predicted"/>
<name>A0A2K3MF94_TRIPR</name>
<evidence type="ECO:0000259" key="2">
    <source>
        <dbReference type="Pfam" id="PF07944"/>
    </source>
</evidence>
<keyword evidence="1" id="KW-0732">Signal</keyword>
<dbReference type="Pfam" id="PF07944">
    <property type="entry name" value="Beta-AFase-like_GH127_cat"/>
    <property type="match status" value="1"/>
</dbReference>
<sequence length="301" mass="34052">MKAFVCLLMVLMVCGCAAVIKECTNSPTQSHTLRYELLASKNGTWKKEVMSHYHLTPTDESAWVDLLPRKFLSEEQKNDWAVMYRKIKNMGVFKPPVGFLKEVPLEDVRLLEGSIHAVAQQTNLEYLLMLDVDRLLWSFRNMAGLPTPGTPYGGWEAANVELRGHFVGHYLSASALMWASTKNDSLKGKMTALVAGLSACQEKIGTGYLSAFPPELFDRFEDVKPVWAPYYTIHKILAGLLDQYTIGGNPQALKIVTSMVDYFYNRVMNVISQYTVTRHYQSLNEETGGMNDVLYRLYILT</sequence>
<dbReference type="STRING" id="57577.A0A2K3MF94"/>